<accession>A0A7H8V001</accession>
<organism evidence="2 3">
    <name type="scientific">Streptococcus sanguinis</name>
    <dbReference type="NCBI Taxonomy" id="1305"/>
    <lineage>
        <taxon>Bacteria</taxon>
        <taxon>Bacillati</taxon>
        <taxon>Bacillota</taxon>
        <taxon>Bacilli</taxon>
        <taxon>Lactobacillales</taxon>
        <taxon>Streptococcaceae</taxon>
        <taxon>Streptococcus</taxon>
    </lineage>
</organism>
<feature type="transmembrane region" description="Helical" evidence="1">
    <location>
        <begin position="40"/>
        <end position="61"/>
    </location>
</feature>
<dbReference type="EMBL" id="CP040798">
    <property type="protein sequence ID" value="QLB49955.1"/>
    <property type="molecule type" value="Genomic_DNA"/>
</dbReference>
<name>A0A7H8V001_STRSA</name>
<keyword evidence="1" id="KW-1133">Transmembrane helix</keyword>
<evidence type="ECO:0000256" key="1">
    <source>
        <dbReference type="SAM" id="Phobius"/>
    </source>
</evidence>
<evidence type="ECO:0000313" key="2">
    <source>
        <dbReference type="EMBL" id="QLB49955.1"/>
    </source>
</evidence>
<feature type="transmembrane region" description="Helical" evidence="1">
    <location>
        <begin position="121"/>
        <end position="139"/>
    </location>
</feature>
<protein>
    <submittedName>
        <fullName evidence="2">ABC transporter permease</fullName>
    </submittedName>
</protein>
<dbReference type="RefSeq" id="WP_176798794.1">
    <property type="nucleotide sequence ID" value="NZ_CP040798.1"/>
</dbReference>
<proteinExistence type="predicted"/>
<reference evidence="2 3" key="1">
    <citation type="submission" date="2019-06" db="EMBL/GenBank/DDBJ databases">
        <title>The organization of the Streptococcus sanguinis genomes.</title>
        <authorList>
            <person name="Wang H.Y."/>
            <person name="Chen Y.Y.M."/>
            <person name="Wu C.H."/>
        </authorList>
    </citation>
    <scope>NUCLEOTIDE SEQUENCE [LARGE SCALE GENOMIC DNA]</scope>
    <source>
        <strain evidence="2 3">CGMH058</strain>
    </source>
</reference>
<keyword evidence="1" id="KW-0812">Transmembrane</keyword>
<evidence type="ECO:0000313" key="3">
    <source>
        <dbReference type="Proteomes" id="UP000509535"/>
    </source>
</evidence>
<feature type="transmembrane region" description="Helical" evidence="1">
    <location>
        <begin position="145"/>
        <end position="165"/>
    </location>
</feature>
<dbReference type="AlphaFoldDB" id="A0A7H8V001"/>
<feature type="transmembrane region" description="Helical" evidence="1">
    <location>
        <begin position="67"/>
        <end position="88"/>
    </location>
</feature>
<keyword evidence="1" id="KW-0472">Membrane</keyword>
<dbReference type="Proteomes" id="UP000509535">
    <property type="component" value="Chromosome"/>
</dbReference>
<gene>
    <name evidence="2" type="ORF">FDP16_05075</name>
</gene>
<sequence length="184" mass="21364">MKKTKSMIILGGFQGRNIFYDVKSKKVYSNKVNERVFPNLRWLVVAIGILGNAFLVQVNNIKIESPILRVIVLSACLILISLVCHFGFKDEYLGQNVEAFNPKLYEHVGWSNFLEEERNRLYILLITFAVSSFLTAFQVREYLNAPTMTNLIEVIAFYFIFYMVIAKSNFIKRMMAVKQLMKNK</sequence>